<evidence type="ECO:0000256" key="8">
    <source>
        <dbReference type="ARBA" id="ARBA00023065"/>
    </source>
</evidence>
<dbReference type="Proteomes" id="UP000827092">
    <property type="component" value="Unassembled WGS sequence"/>
</dbReference>
<dbReference type="AlphaFoldDB" id="A0AAV6ULA5"/>
<dbReference type="GO" id="GO:0034702">
    <property type="term" value="C:monoatomic ion channel complex"/>
    <property type="evidence" value="ECO:0007669"/>
    <property type="project" value="UniProtKB-KW"/>
</dbReference>
<comment type="caution">
    <text evidence="17">The sequence shown here is derived from an EMBL/GenBank/DDBJ whole genome shotgun (WGS) entry which is preliminary data.</text>
</comment>
<dbReference type="PRINTS" id="PR01320">
    <property type="entry name" value="KIRCHANNEL"/>
</dbReference>
<comment type="similarity">
    <text evidence="12">Belongs to the inward rectifier-type potassium channel (TC 1.A.2.1) family.</text>
</comment>
<evidence type="ECO:0000256" key="9">
    <source>
        <dbReference type="ARBA" id="ARBA00023136"/>
    </source>
</evidence>
<keyword evidence="5 12" id="KW-0851">Voltage-gated channel</keyword>
<dbReference type="InterPro" id="IPR041647">
    <property type="entry name" value="IRK_C"/>
</dbReference>
<keyword evidence="8 12" id="KW-0406">Ion transport</keyword>
<dbReference type="InterPro" id="IPR040445">
    <property type="entry name" value="Kir_TM"/>
</dbReference>
<protein>
    <submittedName>
        <fullName evidence="17">Uncharacterized protein</fullName>
    </submittedName>
</protein>
<evidence type="ECO:0000256" key="5">
    <source>
        <dbReference type="ARBA" id="ARBA00022882"/>
    </source>
</evidence>
<comment type="catalytic activity">
    <reaction evidence="11">
        <text>K(+)(in) = K(+)(out)</text>
        <dbReference type="Rhea" id="RHEA:29463"/>
        <dbReference type="ChEBI" id="CHEBI:29103"/>
    </reaction>
</comment>
<evidence type="ECO:0000256" key="14">
    <source>
        <dbReference type="SAM" id="Phobius"/>
    </source>
</evidence>
<dbReference type="GO" id="GO:1990573">
    <property type="term" value="P:potassium ion import across plasma membrane"/>
    <property type="evidence" value="ECO:0007669"/>
    <property type="project" value="TreeGrafter"/>
</dbReference>
<proteinExistence type="inferred from homology"/>
<feature type="region of interest" description="Disordered" evidence="13">
    <location>
        <begin position="456"/>
        <end position="496"/>
    </location>
</feature>
<evidence type="ECO:0000256" key="6">
    <source>
        <dbReference type="ARBA" id="ARBA00022958"/>
    </source>
</evidence>
<keyword evidence="9 14" id="KW-0472">Membrane</keyword>
<evidence type="ECO:0000256" key="7">
    <source>
        <dbReference type="ARBA" id="ARBA00022989"/>
    </source>
</evidence>
<dbReference type="PANTHER" id="PTHR11767">
    <property type="entry name" value="INWARD RECTIFIER POTASSIUM CHANNEL"/>
    <property type="match status" value="1"/>
</dbReference>
<evidence type="ECO:0000256" key="13">
    <source>
        <dbReference type="SAM" id="MobiDB-lite"/>
    </source>
</evidence>
<evidence type="ECO:0000256" key="11">
    <source>
        <dbReference type="ARBA" id="ARBA00034430"/>
    </source>
</evidence>
<feature type="compositionally biased region" description="Polar residues" evidence="13">
    <location>
        <begin position="23"/>
        <end position="39"/>
    </location>
</feature>
<dbReference type="Pfam" id="PF01007">
    <property type="entry name" value="IRK"/>
    <property type="match status" value="1"/>
</dbReference>
<keyword evidence="7 14" id="KW-1133">Transmembrane helix</keyword>
<name>A0AAV6ULA5_9ARAC</name>
<keyword evidence="10 12" id="KW-0407">Ion channel</keyword>
<feature type="domain" description="Potassium channel inwardly rectifying transmembrane" evidence="15">
    <location>
        <begin position="57"/>
        <end position="197"/>
    </location>
</feature>
<dbReference type="EMBL" id="JAFNEN010000373">
    <property type="protein sequence ID" value="KAG8184433.1"/>
    <property type="molecule type" value="Genomic_DNA"/>
</dbReference>
<comment type="subcellular location">
    <subcellularLocation>
        <location evidence="1 12">Membrane</location>
        <topology evidence="1 12">Multi-pass membrane protein</topology>
    </subcellularLocation>
</comment>
<dbReference type="FunFam" id="2.60.40.1400:FF:000001">
    <property type="entry name" value="G protein-activated inward rectifier potassium channel 2"/>
    <property type="match status" value="1"/>
</dbReference>
<dbReference type="GO" id="GO:0005242">
    <property type="term" value="F:inward rectifier potassium channel activity"/>
    <property type="evidence" value="ECO:0007669"/>
    <property type="project" value="InterPro"/>
</dbReference>
<keyword evidence="6 12" id="KW-0630">Potassium</keyword>
<evidence type="ECO:0000259" key="15">
    <source>
        <dbReference type="Pfam" id="PF01007"/>
    </source>
</evidence>
<evidence type="ECO:0000256" key="1">
    <source>
        <dbReference type="ARBA" id="ARBA00004141"/>
    </source>
</evidence>
<evidence type="ECO:0000256" key="10">
    <source>
        <dbReference type="ARBA" id="ARBA00023303"/>
    </source>
</evidence>
<dbReference type="SUPFAM" id="SSF81324">
    <property type="entry name" value="Voltage-gated potassium channels"/>
    <property type="match status" value="1"/>
</dbReference>
<gene>
    <name evidence="17" type="ORF">JTE90_026352</name>
</gene>
<dbReference type="Pfam" id="PF17655">
    <property type="entry name" value="IRK_C"/>
    <property type="match status" value="1"/>
</dbReference>
<evidence type="ECO:0000256" key="4">
    <source>
        <dbReference type="ARBA" id="ARBA00022692"/>
    </source>
</evidence>
<dbReference type="SUPFAM" id="SSF81296">
    <property type="entry name" value="E set domains"/>
    <property type="match status" value="1"/>
</dbReference>
<dbReference type="Gene3D" id="1.10.287.70">
    <property type="match status" value="1"/>
</dbReference>
<keyword evidence="3 12" id="KW-0633">Potassium transport</keyword>
<reference evidence="17 18" key="1">
    <citation type="journal article" date="2022" name="Nat. Ecol. Evol.">
        <title>A masculinizing supergene underlies an exaggerated male reproductive morph in a spider.</title>
        <authorList>
            <person name="Hendrickx F."/>
            <person name="De Corte Z."/>
            <person name="Sonet G."/>
            <person name="Van Belleghem S.M."/>
            <person name="Kostlbacher S."/>
            <person name="Vangestel C."/>
        </authorList>
    </citation>
    <scope>NUCLEOTIDE SEQUENCE [LARGE SCALE GENOMIC DNA]</scope>
    <source>
        <strain evidence="17">W744_W776</strain>
    </source>
</reference>
<evidence type="ECO:0000313" key="18">
    <source>
        <dbReference type="Proteomes" id="UP000827092"/>
    </source>
</evidence>
<dbReference type="GO" id="GO:0005886">
    <property type="term" value="C:plasma membrane"/>
    <property type="evidence" value="ECO:0007669"/>
    <property type="project" value="TreeGrafter"/>
</dbReference>
<feature type="transmembrane region" description="Helical" evidence="14">
    <location>
        <begin position="168"/>
        <end position="192"/>
    </location>
</feature>
<sequence>MSSASGTTTAIEMQSGHRPLYRSRSTGSHHSLKSTGTADTSGVMRLTRSTALRKRVVLKNGTVNLQKAHVSKRKQAFLQDIFTTLVDIQWRYNLMVFALGFLLSWIGFALIWWLICLSHGDFQHVGDDEWTPCVSEVHDFATAFLFSVETQHTIGYGSRCTSEECPEAIFIMCVQSITGVMIQCFMAGIVFAKLSRPKNRSQTLLFSRYACVCLRDRRLCFMFRVGDMRKSHIIGATVSALVIRRKTTAEGEVIPYYHTGLDVRFDDGSDSVFLIWPATIVHVIDENSPFYLKSAEDMLRERYEVVVFLEGTIESTGQSIQARSSYVATEVLWGHRFDQVVSFRKETGEYLVDYSKFNATNEVQTPLCSARDFAEYQRLLSEKSLNNPLAAATDNSNSTSTNEDNRDYKRSISSPLGGCNGTLPINLGQSTMDTPFNVGHSSLVPPFNLGPPIMETSLNLGPPTTVETPPADTPGSSGPPTVNTPLLCDMSNTSDC</sequence>
<dbReference type="PANTHER" id="PTHR11767:SF102">
    <property type="entry name" value="INWARDLY RECTIFYING POTASSIUM CHANNEL 1, ISOFORM F"/>
    <property type="match status" value="1"/>
</dbReference>
<feature type="region of interest" description="Disordered" evidence="13">
    <location>
        <begin position="19"/>
        <end position="39"/>
    </location>
</feature>
<dbReference type="Gene3D" id="2.60.40.1400">
    <property type="entry name" value="G protein-activated inward rectifier potassium channel 1"/>
    <property type="match status" value="1"/>
</dbReference>
<feature type="region of interest" description="Disordered" evidence="13">
    <location>
        <begin position="387"/>
        <end position="415"/>
    </location>
</feature>
<dbReference type="InterPro" id="IPR013518">
    <property type="entry name" value="K_chnl_inward-rec_Kir_cyto"/>
</dbReference>
<dbReference type="InterPro" id="IPR016449">
    <property type="entry name" value="K_chnl_inward-rec_Kir"/>
</dbReference>
<evidence type="ECO:0000313" key="17">
    <source>
        <dbReference type="EMBL" id="KAG8184433.1"/>
    </source>
</evidence>
<dbReference type="FunFam" id="1.10.287.70:FF:000078">
    <property type="entry name" value="Putative Inward rectifier potassium channel"/>
    <property type="match status" value="1"/>
</dbReference>
<evidence type="ECO:0000256" key="3">
    <source>
        <dbReference type="ARBA" id="ARBA00022538"/>
    </source>
</evidence>
<evidence type="ECO:0000259" key="16">
    <source>
        <dbReference type="Pfam" id="PF17655"/>
    </source>
</evidence>
<feature type="transmembrane region" description="Helical" evidence="14">
    <location>
        <begin position="94"/>
        <end position="115"/>
    </location>
</feature>
<feature type="compositionally biased region" description="Low complexity" evidence="13">
    <location>
        <begin position="390"/>
        <end position="402"/>
    </location>
</feature>
<keyword evidence="18" id="KW-1185">Reference proteome</keyword>
<evidence type="ECO:0000256" key="2">
    <source>
        <dbReference type="ARBA" id="ARBA00022448"/>
    </source>
</evidence>
<organism evidence="17 18">
    <name type="scientific">Oedothorax gibbosus</name>
    <dbReference type="NCBI Taxonomy" id="931172"/>
    <lineage>
        <taxon>Eukaryota</taxon>
        <taxon>Metazoa</taxon>
        <taxon>Ecdysozoa</taxon>
        <taxon>Arthropoda</taxon>
        <taxon>Chelicerata</taxon>
        <taxon>Arachnida</taxon>
        <taxon>Araneae</taxon>
        <taxon>Araneomorphae</taxon>
        <taxon>Entelegynae</taxon>
        <taxon>Araneoidea</taxon>
        <taxon>Linyphiidae</taxon>
        <taxon>Erigoninae</taxon>
        <taxon>Oedothorax</taxon>
    </lineage>
</organism>
<keyword evidence="2 12" id="KW-0813">Transport</keyword>
<feature type="domain" description="Inward rectifier potassium channel C-terminal" evidence="16">
    <location>
        <begin position="204"/>
        <end position="376"/>
    </location>
</feature>
<dbReference type="GO" id="GO:0034765">
    <property type="term" value="P:regulation of monoatomic ion transmembrane transport"/>
    <property type="evidence" value="ECO:0007669"/>
    <property type="project" value="TreeGrafter"/>
</dbReference>
<evidence type="ECO:0000256" key="12">
    <source>
        <dbReference type="RuleBase" id="RU003822"/>
    </source>
</evidence>
<feature type="compositionally biased region" description="Polar residues" evidence="13">
    <location>
        <begin position="474"/>
        <end position="496"/>
    </location>
</feature>
<accession>A0AAV6ULA5</accession>
<keyword evidence="4 12" id="KW-0812">Transmembrane</keyword>
<dbReference type="InterPro" id="IPR014756">
    <property type="entry name" value="Ig_E-set"/>
</dbReference>